<dbReference type="EMBL" id="SSTD01006251">
    <property type="protein sequence ID" value="TYK20519.1"/>
    <property type="molecule type" value="Genomic_DNA"/>
</dbReference>
<evidence type="ECO:0000313" key="2">
    <source>
        <dbReference type="EMBL" id="KAA0038088.1"/>
    </source>
</evidence>
<comment type="caution">
    <text evidence="2">The sequence shown here is derived from an EMBL/GenBank/DDBJ whole genome shotgun (WGS) entry which is preliminary data.</text>
</comment>
<gene>
    <name evidence="3" type="ORF">E5676_scaffold237G00970</name>
    <name evidence="2" type="ORF">E6C27_scaffold36G003060</name>
</gene>
<evidence type="ECO:0000313" key="3">
    <source>
        <dbReference type="EMBL" id="TYK20519.1"/>
    </source>
</evidence>
<protein>
    <submittedName>
        <fullName evidence="2">Transposon Tf2-1 polyprotein isoform X1</fullName>
    </submittedName>
</protein>
<dbReference type="OrthoDB" id="1749511at2759"/>
<name>A0A5A7T5G0_CUCMM</name>
<organism evidence="2 4">
    <name type="scientific">Cucumis melo var. makuwa</name>
    <name type="common">Oriental melon</name>
    <dbReference type="NCBI Taxonomy" id="1194695"/>
    <lineage>
        <taxon>Eukaryota</taxon>
        <taxon>Viridiplantae</taxon>
        <taxon>Streptophyta</taxon>
        <taxon>Embryophyta</taxon>
        <taxon>Tracheophyta</taxon>
        <taxon>Spermatophyta</taxon>
        <taxon>Magnoliopsida</taxon>
        <taxon>eudicotyledons</taxon>
        <taxon>Gunneridae</taxon>
        <taxon>Pentapetalae</taxon>
        <taxon>rosids</taxon>
        <taxon>fabids</taxon>
        <taxon>Cucurbitales</taxon>
        <taxon>Cucurbitaceae</taxon>
        <taxon>Benincaseae</taxon>
        <taxon>Cucumis</taxon>
    </lineage>
</organism>
<dbReference type="AlphaFoldDB" id="A0A5A7T5G0"/>
<evidence type="ECO:0000313" key="4">
    <source>
        <dbReference type="Proteomes" id="UP000321393"/>
    </source>
</evidence>
<feature type="compositionally biased region" description="Basic and acidic residues" evidence="1">
    <location>
        <begin position="1"/>
        <end position="10"/>
    </location>
</feature>
<dbReference type="Proteomes" id="UP000321393">
    <property type="component" value="Unassembled WGS sequence"/>
</dbReference>
<feature type="compositionally biased region" description="Basic and acidic residues" evidence="1">
    <location>
        <begin position="36"/>
        <end position="52"/>
    </location>
</feature>
<sequence>MEGMLKEKMMNEAAEGSSSTGKIVGSLIDPSNSAENEGKTEDKIMKLEGDESASDRSKFKKVEMPVFIGTDPDSWLFWAELYFQIHKLIELEKMIVAVISFDGAALDWYQSHED</sequence>
<evidence type="ECO:0000256" key="1">
    <source>
        <dbReference type="SAM" id="MobiDB-lite"/>
    </source>
</evidence>
<dbReference type="EMBL" id="SSTE01018788">
    <property type="protein sequence ID" value="KAA0038088.1"/>
    <property type="molecule type" value="Genomic_DNA"/>
</dbReference>
<proteinExistence type="predicted"/>
<dbReference type="Proteomes" id="UP000321947">
    <property type="component" value="Unassembled WGS sequence"/>
</dbReference>
<accession>A0A5A7T5G0</accession>
<reference evidence="4 5" key="1">
    <citation type="submission" date="2019-08" db="EMBL/GenBank/DDBJ databases">
        <title>Draft genome sequences of two oriental melons (Cucumis melo L. var makuwa).</title>
        <authorList>
            <person name="Kwon S.-Y."/>
        </authorList>
    </citation>
    <scope>NUCLEOTIDE SEQUENCE [LARGE SCALE GENOMIC DNA]</scope>
    <source>
        <strain evidence="5">cv. Chang Bougi</strain>
        <strain evidence="4">cv. SW 3</strain>
        <tissue evidence="2">Leaf</tissue>
    </source>
</reference>
<evidence type="ECO:0000313" key="5">
    <source>
        <dbReference type="Proteomes" id="UP000321947"/>
    </source>
</evidence>
<feature type="region of interest" description="Disordered" evidence="1">
    <location>
        <begin position="1"/>
        <end position="52"/>
    </location>
</feature>